<protein>
    <submittedName>
        <fullName evidence="4">Putative diguanylate cyclase YdaM</fullName>
        <ecNumber evidence="4">2.7.7.65</ecNumber>
    </submittedName>
</protein>
<dbReference type="EMBL" id="LKEU01000030">
    <property type="protein sequence ID" value="OFV70560.1"/>
    <property type="molecule type" value="Genomic_DNA"/>
</dbReference>
<evidence type="ECO:0000313" key="5">
    <source>
        <dbReference type="Proteomes" id="UP000176244"/>
    </source>
</evidence>
<dbReference type="PROSITE" id="PS50113">
    <property type="entry name" value="PAC"/>
    <property type="match status" value="1"/>
</dbReference>
<dbReference type="InterPro" id="IPR035965">
    <property type="entry name" value="PAS-like_dom_sf"/>
</dbReference>
<dbReference type="RefSeq" id="WP_070371338.1">
    <property type="nucleotide sequence ID" value="NZ_LKEU01000030.1"/>
</dbReference>
<keyword evidence="4" id="KW-0548">Nucleotidyltransferase</keyword>
<evidence type="ECO:0000259" key="2">
    <source>
        <dbReference type="PROSITE" id="PS50113"/>
    </source>
</evidence>
<evidence type="ECO:0000259" key="3">
    <source>
        <dbReference type="PROSITE" id="PS50887"/>
    </source>
</evidence>
<comment type="caution">
    <text evidence="4">The sequence shown here is derived from an EMBL/GenBank/DDBJ whole genome shotgun (WGS) entry which is preliminary data.</text>
</comment>
<dbReference type="Gene3D" id="3.30.70.270">
    <property type="match status" value="1"/>
</dbReference>
<dbReference type="Pfam" id="PF00990">
    <property type="entry name" value="GGDEF"/>
    <property type="match status" value="1"/>
</dbReference>
<dbReference type="GO" id="GO:0005886">
    <property type="term" value="C:plasma membrane"/>
    <property type="evidence" value="ECO:0007669"/>
    <property type="project" value="TreeGrafter"/>
</dbReference>
<dbReference type="SUPFAM" id="SSF55785">
    <property type="entry name" value="PYP-like sensor domain (PAS domain)"/>
    <property type="match status" value="1"/>
</dbReference>
<dbReference type="CDD" id="cd00130">
    <property type="entry name" value="PAS"/>
    <property type="match status" value="1"/>
</dbReference>
<dbReference type="OrthoDB" id="9798833at2"/>
<feature type="domain" description="GGDEF" evidence="3">
    <location>
        <begin position="237"/>
        <end position="364"/>
    </location>
</feature>
<reference evidence="4 5" key="1">
    <citation type="submission" date="2015-09" db="EMBL/GenBank/DDBJ databases">
        <title>Genome sequence of Acetobacterium wieringae DSM 1911.</title>
        <authorList>
            <person name="Poehlein A."/>
            <person name="Bengelsdorf F.R."/>
            <person name="Schiel-Bengelsdorf B."/>
            <person name="Duerre P."/>
            <person name="Daniel R."/>
        </authorList>
    </citation>
    <scope>NUCLEOTIDE SEQUENCE [LARGE SCALE GENOMIC DNA]</scope>
    <source>
        <strain evidence="4 5">DSM 1911</strain>
    </source>
</reference>
<dbReference type="Proteomes" id="UP000176244">
    <property type="component" value="Unassembled WGS sequence"/>
</dbReference>
<feature type="domain" description="PAC" evidence="2">
    <location>
        <begin position="151"/>
        <end position="205"/>
    </location>
</feature>
<evidence type="ECO:0000259" key="1">
    <source>
        <dbReference type="PROSITE" id="PS50112"/>
    </source>
</evidence>
<dbReference type="EC" id="2.7.7.65" evidence="4"/>
<dbReference type="GO" id="GO:0043709">
    <property type="term" value="P:cell adhesion involved in single-species biofilm formation"/>
    <property type="evidence" value="ECO:0007669"/>
    <property type="project" value="TreeGrafter"/>
</dbReference>
<dbReference type="Gene3D" id="3.30.450.20">
    <property type="entry name" value="PAS domain"/>
    <property type="match status" value="1"/>
</dbReference>
<dbReference type="InterPro" id="IPR029787">
    <property type="entry name" value="Nucleotide_cyclase"/>
</dbReference>
<dbReference type="SMART" id="SM00086">
    <property type="entry name" value="PAC"/>
    <property type="match status" value="1"/>
</dbReference>
<dbReference type="InterPro" id="IPR000700">
    <property type="entry name" value="PAS-assoc_C"/>
</dbReference>
<dbReference type="InterPro" id="IPR000160">
    <property type="entry name" value="GGDEF_dom"/>
</dbReference>
<proteinExistence type="predicted"/>
<dbReference type="CDD" id="cd01949">
    <property type="entry name" value="GGDEF"/>
    <property type="match status" value="1"/>
</dbReference>
<dbReference type="GO" id="GO:0052621">
    <property type="term" value="F:diguanylate cyclase activity"/>
    <property type="evidence" value="ECO:0007669"/>
    <property type="project" value="UniProtKB-EC"/>
</dbReference>
<name>A0A1F2PGW3_9FIRM</name>
<dbReference type="FunFam" id="3.30.70.270:FF:000001">
    <property type="entry name" value="Diguanylate cyclase domain protein"/>
    <property type="match status" value="1"/>
</dbReference>
<dbReference type="Pfam" id="PF13426">
    <property type="entry name" value="PAS_9"/>
    <property type="match status" value="1"/>
</dbReference>
<keyword evidence="4" id="KW-0808">Transferase</keyword>
<dbReference type="AlphaFoldDB" id="A0A1F2PGW3"/>
<dbReference type="NCBIfam" id="TIGR00229">
    <property type="entry name" value="sensory_box"/>
    <property type="match status" value="1"/>
</dbReference>
<dbReference type="GO" id="GO:1902201">
    <property type="term" value="P:negative regulation of bacterial-type flagellum-dependent cell motility"/>
    <property type="evidence" value="ECO:0007669"/>
    <property type="project" value="TreeGrafter"/>
</dbReference>
<sequence>MEDTHALIAYLNALLDGKKPPLPAGYADDPDFLLLIEKLGHIEAFVSEAQKTDTGDICDLDELIALKKKLKESEEHHRLLIENASDIISTVNLDGEFTYISPSVERMTGYTVDEVTHHFLEINYFLPETLKVMERTMALVRQTIARGQRFDSVRFEQMQYTKNGQAFWTDTVLTGVYDDQDQLKGLLGVSRDITEQVRLREEIIRLSQTDKLTQLYNRSRIEDLLEDEYKRANRTDSTFAVIFLDVDHFKWVNDRFGHQAGDLILNELSTVLLDNIRQTDRVGRWGGEEFVFILPDTDATGALLFGEKIRLKIARHPFTNPTHITASLGVAVYQGRGTLIDLLARADDAMYAAKKAGRNQVQLG</sequence>
<accession>A0A1F2PGW3</accession>
<dbReference type="NCBIfam" id="TIGR00254">
    <property type="entry name" value="GGDEF"/>
    <property type="match status" value="1"/>
</dbReference>
<dbReference type="InterPro" id="IPR001610">
    <property type="entry name" value="PAC"/>
</dbReference>
<dbReference type="PANTHER" id="PTHR45138:SF9">
    <property type="entry name" value="DIGUANYLATE CYCLASE DGCM-RELATED"/>
    <property type="match status" value="1"/>
</dbReference>
<dbReference type="PANTHER" id="PTHR45138">
    <property type="entry name" value="REGULATORY COMPONENTS OF SENSORY TRANSDUCTION SYSTEM"/>
    <property type="match status" value="1"/>
</dbReference>
<gene>
    <name evidence="4" type="primary">ydaM_8</name>
    <name evidence="4" type="ORF">ACWI_20390</name>
</gene>
<dbReference type="InterPro" id="IPR043128">
    <property type="entry name" value="Rev_trsase/Diguanyl_cyclase"/>
</dbReference>
<dbReference type="InterPro" id="IPR050469">
    <property type="entry name" value="Diguanylate_Cyclase"/>
</dbReference>
<dbReference type="STRING" id="52694.ACWI_20390"/>
<dbReference type="SUPFAM" id="SSF55073">
    <property type="entry name" value="Nucleotide cyclase"/>
    <property type="match status" value="1"/>
</dbReference>
<dbReference type="PROSITE" id="PS50887">
    <property type="entry name" value="GGDEF"/>
    <property type="match status" value="1"/>
</dbReference>
<dbReference type="SMART" id="SM00267">
    <property type="entry name" value="GGDEF"/>
    <property type="match status" value="1"/>
</dbReference>
<dbReference type="InterPro" id="IPR000014">
    <property type="entry name" value="PAS"/>
</dbReference>
<feature type="domain" description="PAS" evidence="1">
    <location>
        <begin position="73"/>
        <end position="147"/>
    </location>
</feature>
<organism evidence="4 5">
    <name type="scientific">Acetobacterium wieringae</name>
    <dbReference type="NCBI Taxonomy" id="52694"/>
    <lineage>
        <taxon>Bacteria</taxon>
        <taxon>Bacillati</taxon>
        <taxon>Bacillota</taxon>
        <taxon>Clostridia</taxon>
        <taxon>Eubacteriales</taxon>
        <taxon>Eubacteriaceae</taxon>
        <taxon>Acetobacterium</taxon>
    </lineage>
</organism>
<dbReference type="SMART" id="SM00091">
    <property type="entry name" value="PAS"/>
    <property type="match status" value="1"/>
</dbReference>
<dbReference type="PROSITE" id="PS50112">
    <property type="entry name" value="PAS"/>
    <property type="match status" value="1"/>
</dbReference>
<evidence type="ECO:0000313" key="4">
    <source>
        <dbReference type="EMBL" id="OFV70560.1"/>
    </source>
</evidence>